<dbReference type="EMBL" id="MU842813">
    <property type="protein sequence ID" value="KAK2034676.1"/>
    <property type="molecule type" value="Genomic_DNA"/>
</dbReference>
<feature type="region of interest" description="Disordered" evidence="2">
    <location>
        <begin position="172"/>
        <end position="191"/>
    </location>
</feature>
<organism evidence="3 4">
    <name type="scientific">Colletotrichum zoysiae</name>
    <dbReference type="NCBI Taxonomy" id="1216348"/>
    <lineage>
        <taxon>Eukaryota</taxon>
        <taxon>Fungi</taxon>
        <taxon>Dikarya</taxon>
        <taxon>Ascomycota</taxon>
        <taxon>Pezizomycotina</taxon>
        <taxon>Sordariomycetes</taxon>
        <taxon>Hypocreomycetidae</taxon>
        <taxon>Glomerellales</taxon>
        <taxon>Glomerellaceae</taxon>
        <taxon>Colletotrichum</taxon>
        <taxon>Colletotrichum graminicola species complex</taxon>
    </lineage>
</organism>
<feature type="compositionally biased region" description="Basic and acidic residues" evidence="2">
    <location>
        <begin position="54"/>
        <end position="70"/>
    </location>
</feature>
<keyword evidence="4" id="KW-1185">Reference proteome</keyword>
<name>A0AAD9M4X7_9PEZI</name>
<gene>
    <name evidence="3" type="ORF">LX32DRAFT_724340</name>
</gene>
<proteinExistence type="predicted"/>
<feature type="compositionally biased region" description="Polar residues" evidence="2">
    <location>
        <begin position="79"/>
        <end position="91"/>
    </location>
</feature>
<dbReference type="GO" id="GO:0007059">
    <property type="term" value="P:chromosome segregation"/>
    <property type="evidence" value="ECO:0007669"/>
    <property type="project" value="InterPro"/>
</dbReference>
<comment type="caution">
    <text evidence="3">The sequence shown here is derived from an EMBL/GenBank/DDBJ whole genome shotgun (WGS) entry which is preliminary data.</text>
</comment>
<dbReference type="GO" id="GO:0051301">
    <property type="term" value="P:cell division"/>
    <property type="evidence" value="ECO:0007669"/>
    <property type="project" value="InterPro"/>
</dbReference>
<evidence type="ECO:0000313" key="4">
    <source>
        <dbReference type="Proteomes" id="UP001232148"/>
    </source>
</evidence>
<dbReference type="PANTHER" id="PTHR14778">
    <property type="entry name" value="KINETOCHORE-ASSOCIATED PROTEIN DSN1 HOMOLOG"/>
    <property type="match status" value="1"/>
</dbReference>
<evidence type="ECO:0008006" key="5">
    <source>
        <dbReference type="Google" id="ProtNLM"/>
    </source>
</evidence>
<evidence type="ECO:0000313" key="3">
    <source>
        <dbReference type="EMBL" id="KAK2034676.1"/>
    </source>
</evidence>
<evidence type="ECO:0000256" key="2">
    <source>
        <dbReference type="SAM" id="MobiDB-lite"/>
    </source>
</evidence>
<dbReference type="Pfam" id="PF08202">
    <property type="entry name" value="MIS13"/>
    <property type="match status" value="1"/>
</dbReference>
<sequence length="457" mass="51261">MTTVIRTRHPLQVISMGNEQPGSRKSKRLAATSVYDEQDGDFHFTRGSKSKRVKSADRQETGKGQAREGTRFSGGQGTRTGPSGNGTQSSDFIEASDATKRNTRNSTGKAEKPAKEKPLNRPAPVPEEEHDVETATPMEVERQRAPRVMDEPVESEKITLPVSDTPVINRNKEMRKKGGGNRRSSTGMRGRRASSLIESGHNAIPHREVETAEFYKHIESEGLMEPRRMKQLLTWCGERALLEKPPLGQTDSNTILGARYIQEQLLKDFSTKSEFSDWFSREEGPKKPVIYKPNPRNIEHQQKIEQLEQKVKRLKEEKKKWLALKKSRSELSPLFPEAGTAQTAMTDASVLDPNEAEMLSWVTNPASSFENIRAKTLSRLQNTQSTLEFKVDQLADGIHKLLQRVDTAGREADKVLSLSAARLKEREAREKANAGTKEMPVMEVLRSLGRILPEGAE</sequence>
<dbReference type="PANTHER" id="PTHR14778:SF2">
    <property type="entry name" value="KINETOCHORE-ASSOCIATED PROTEIN DSN1 HOMOLOG"/>
    <property type="match status" value="1"/>
</dbReference>
<dbReference type="Proteomes" id="UP001232148">
    <property type="component" value="Unassembled WGS sequence"/>
</dbReference>
<feature type="compositionally biased region" description="Basic and acidic residues" evidence="2">
    <location>
        <begin position="139"/>
        <end position="156"/>
    </location>
</feature>
<evidence type="ECO:0000256" key="1">
    <source>
        <dbReference type="SAM" id="Coils"/>
    </source>
</evidence>
<feature type="region of interest" description="Disordered" evidence="2">
    <location>
        <begin position="16"/>
        <end position="156"/>
    </location>
</feature>
<reference evidence="3" key="1">
    <citation type="submission" date="2021-06" db="EMBL/GenBank/DDBJ databases">
        <title>Comparative genomics, transcriptomics and evolutionary studies reveal genomic signatures of adaptation to plant cell wall in hemibiotrophic fungi.</title>
        <authorList>
            <consortium name="DOE Joint Genome Institute"/>
            <person name="Baroncelli R."/>
            <person name="Diaz J.F."/>
            <person name="Benocci T."/>
            <person name="Peng M."/>
            <person name="Battaglia E."/>
            <person name="Haridas S."/>
            <person name="Andreopoulos W."/>
            <person name="Labutti K."/>
            <person name="Pangilinan J."/>
            <person name="Floch G.L."/>
            <person name="Makela M.R."/>
            <person name="Henrissat B."/>
            <person name="Grigoriev I.V."/>
            <person name="Crouch J.A."/>
            <person name="De Vries R.P."/>
            <person name="Sukno S.A."/>
            <person name="Thon M.R."/>
        </authorList>
    </citation>
    <scope>NUCLEOTIDE SEQUENCE</scope>
    <source>
        <strain evidence="3">MAFF235873</strain>
    </source>
</reference>
<feature type="compositionally biased region" description="Basic and acidic residues" evidence="2">
    <location>
        <begin position="109"/>
        <end position="119"/>
    </location>
</feature>
<accession>A0AAD9M4X7</accession>
<dbReference type="GO" id="GO:0000444">
    <property type="term" value="C:MIS12/MIND type complex"/>
    <property type="evidence" value="ECO:0007669"/>
    <property type="project" value="InterPro"/>
</dbReference>
<protein>
    <recommendedName>
        <fullName evidence="5">Kinetochore protein mis13</fullName>
    </recommendedName>
</protein>
<dbReference type="InterPro" id="IPR013218">
    <property type="entry name" value="Dsn1/Mis13"/>
</dbReference>
<feature type="coiled-coil region" evidence="1">
    <location>
        <begin position="297"/>
        <end position="324"/>
    </location>
</feature>
<dbReference type="AlphaFoldDB" id="A0AAD9M4X7"/>
<keyword evidence="1" id="KW-0175">Coiled coil</keyword>